<protein>
    <submittedName>
        <fullName evidence="2">Uncharacterized protein</fullName>
    </submittedName>
</protein>
<sequence>MAIVSPSVFFLSISFPKTLHLPLTQHGPLIQEPISYLFLTTSTLSSSSSSSPIRASSQSPSSSWPELPHETIKNPNPHSTKPSSPSSESPLPTIASTAMASFLLSRIRFDPETLVAPVPTQELNRESSGFVITRFDLKKKLKVVDFVIEVKPADQAWHLLKTQICSYSQELKFATDGFQEIVATDLLCHKAYYNDIRECLEMACELMDWSKEIEAAMDKCADNDISTFSFQELHKQNVTGKVDEKGTNTEWGPRKKLSFDTIRESLQHLRPSSRALQNERCGDLLSLSKYKSSLKLKPLMDSSPVIGGTDTLSVSVFGKEMERKRRRARQWRFDFFITFILHGVI</sequence>
<accession>A0A6A1VLE5</accession>
<evidence type="ECO:0000313" key="2">
    <source>
        <dbReference type="EMBL" id="KAB1212686.1"/>
    </source>
</evidence>
<feature type="compositionally biased region" description="Low complexity" evidence="1">
    <location>
        <begin position="75"/>
        <end position="91"/>
    </location>
</feature>
<dbReference type="OrthoDB" id="1742528at2759"/>
<dbReference type="Proteomes" id="UP000516437">
    <property type="component" value="Chromosome 5"/>
</dbReference>
<dbReference type="EMBL" id="RXIC02000023">
    <property type="protein sequence ID" value="KAB1212686.1"/>
    <property type="molecule type" value="Genomic_DNA"/>
</dbReference>
<reference evidence="2 3" key="1">
    <citation type="journal article" date="2019" name="Plant Biotechnol. J.">
        <title>The red bayberry genome and genetic basis of sex determination.</title>
        <authorList>
            <person name="Jia H.M."/>
            <person name="Jia H.J."/>
            <person name="Cai Q.L."/>
            <person name="Wang Y."/>
            <person name="Zhao H.B."/>
            <person name="Yang W.F."/>
            <person name="Wang G.Y."/>
            <person name="Li Y.H."/>
            <person name="Zhan D.L."/>
            <person name="Shen Y.T."/>
            <person name="Niu Q.F."/>
            <person name="Chang L."/>
            <person name="Qiu J."/>
            <person name="Zhao L."/>
            <person name="Xie H.B."/>
            <person name="Fu W.Y."/>
            <person name="Jin J."/>
            <person name="Li X.W."/>
            <person name="Jiao Y."/>
            <person name="Zhou C.C."/>
            <person name="Tu T."/>
            <person name="Chai C.Y."/>
            <person name="Gao J.L."/>
            <person name="Fan L.J."/>
            <person name="van de Weg E."/>
            <person name="Wang J.Y."/>
            <person name="Gao Z.S."/>
        </authorList>
    </citation>
    <scope>NUCLEOTIDE SEQUENCE [LARGE SCALE GENOMIC DNA]</scope>
    <source>
        <tissue evidence="2">Leaves</tissue>
    </source>
</reference>
<name>A0A6A1VLE5_9ROSI</name>
<proteinExistence type="predicted"/>
<evidence type="ECO:0000256" key="1">
    <source>
        <dbReference type="SAM" id="MobiDB-lite"/>
    </source>
</evidence>
<keyword evidence="3" id="KW-1185">Reference proteome</keyword>
<feature type="region of interest" description="Disordered" evidence="1">
    <location>
        <begin position="47"/>
        <end position="91"/>
    </location>
</feature>
<dbReference type="AlphaFoldDB" id="A0A6A1VLE5"/>
<gene>
    <name evidence="2" type="ORF">CJ030_MR5G009728</name>
</gene>
<evidence type="ECO:0000313" key="3">
    <source>
        <dbReference type="Proteomes" id="UP000516437"/>
    </source>
</evidence>
<feature type="compositionally biased region" description="Low complexity" evidence="1">
    <location>
        <begin position="47"/>
        <end position="66"/>
    </location>
</feature>
<organism evidence="2 3">
    <name type="scientific">Morella rubra</name>
    <name type="common">Chinese bayberry</name>
    <dbReference type="NCBI Taxonomy" id="262757"/>
    <lineage>
        <taxon>Eukaryota</taxon>
        <taxon>Viridiplantae</taxon>
        <taxon>Streptophyta</taxon>
        <taxon>Embryophyta</taxon>
        <taxon>Tracheophyta</taxon>
        <taxon>Spermatophyta</taxon>
        <taxon>Magnoliopsida</taxon>
        <taxon>eudicotyledons</taxon>
        <taxon>Gunneridae</taxon>
        <taxon>Pentapetalae</taxon>
        <taxon>rosids</taxon>
        <taxon>fabids</taxon>
        <taxon>Fagales</taxon>
        <taxon>Myricaceae</taxon>
        <taxon>Morella</taxon>
    </lineage>
</organism>
<comment type="caution">
    <text evidence="2">The sequence shown here is derived from an EMBL/GenBank/DDBJ whole genome shotgun (WGS) entry which is preliminary data.</text>
</comment>